<reference evidence="2 3" key="1">
    <citation type="submission" date="2016-04" db="EMBL/GenBank/DDBJ databases">
        <title>Draft genome sequence of freshwater magnetotactic bacteria Magnetospirillum marisnigri SP-1 and Magnetospirillum moscoviense BB-1.</title>
        <authorList>
            <person name="Koziaeva V."/>
            <person name="Dziuba M.V."/>
            <person name="Ivanov T.M."/>
            <person name="Kuznetsov B."/>
            <person name="Grouzdev D.S."/>
        </authorList>
    </citation>
    <scope>NUCLEOTIDE SEQUENCE [LARGE SCALE GENOMIC DNA]</scope>
    <source>
        <strain evidence="2 3">BB-1</strain>
    </source>
</reference>
<dbReference type="InterPro" id="IPR001763">
    <property type="entry name" value="Rhodanese-like_dom"/>
</dbReference>
<dbReference type="GO" id="GO:0016740">
    <property type="term" value="F:transferase activity"/>
    <property type="evidence" value="ECO:0007669"/>
    <property type="project" value="UniProtKB-KW"/>
</dbReference>
<dbReference type="PANTHER" id="PTHR47377:SF1">
    <property type="entry name" value="RHODANESE-LIKE DOMAIN-CONTAINING PROTEIN 4, CHLOROPLASTIC"/>
    <property type="match status" value="1"/>
</dbReference>
<dbReference type="SUPFAM" id="SSF52821">
    <property type="entry name" value="Rhodanese/Cell cycle control phosphatase"/>
    <property type="match status" value="1"/>
</dbReference>
<name>A0A178MZE3_9PROT</name>
<evidence type="ECO:0000313" key="3">
    <source>
        <dbReference type="Proteomes" id="UP000078543"/>
    </source>
</evidence>
<dbReference type="Gene3D" id="3.40.250.10">
    <property type="entry name" value="Rhodanese-like domain"/>
    <property type="match status" value="1"/>
</dbReference>
<dbReference type="EMBL" id="LWQU01000011">
    <property type="protein sequence ID" value="OAN66997.1"/>
    <property type="molecule type" value="Genomic_DNA"/>
</dbReference>
<comment type="caution">
    <text evidence="2">The sequence shown here is derived from an EMBL/GenBank/DDBJ whole genome shotgun (WGS) entry which is preliminary data.</text>
</comment>
<proteinExistence type="predicted"/>
<accession>A0A178MZE3</accession>
<keyword evidence="3" id="KW-1185">Reference proteome</keyword>
<organism evidence="2 3">
    <name type="scientific">Magnetospirillum moscoviense</name>
    <dbReference type="NCBI Taxonomy" id="1437059"/>
    <lineage>
        <taxon>Bacteria</taxon>
        <taxon>Pseudomonadati</taxon>
        <taxon>Pseudomonadota</taxon>
        <taxon>Alphaproteobacteria</taxon>
        <taxon>Rhodospirillales</taxon>
        <taxon>Rhodospirillaceae</taxon>
        <taxon>Magnetospirillum</taxon>
    </lineage>
</organism>
<dbReference type="PANTHER" id="PTHR47377">
    <property type="entry name" value="RHODANESE-LIKE DOMAIN-CONTAINING PROTEIN 4, CHLOROPLASTIC"/>
    <property type="match status" value="1"/>
</dbReference>
<evidence type="ECO:0000259" key="1">
    <source>
        <dbReference type="PROSITE" id="PS50206"/>
    </source>
</evidence>
<dbReference type="PROSITE" id="PS50206">
    <property type="entry name" value="RHODANESE_3"/>
    <property type="match status" value="1"/>
</dbReference>
<dbReference type="Proteomes" id="UP000078543">
    <property type="component" value="Unassembled WGS sequence"/>
</dbReference>
<protein>
    <submittedName>
        <fullName evidence="2">Sulfurtransferase</fullName>
    </submittedName>
</protein>
<keyword evidence="2" id="KW-0808">Transferase</keyword>
<dbReference type="SMART" id="SM00450">
    <property type="entry name" value="RHOD"/>
    <property type="match status" value="1"/>
</dbReference>
<dbReference type="OrthoDB" id="9815890at2"/>
<dbReference type="RefSeq" id="WP_068496399.1">
    <property type="nucleotide sequence ID" value="NZ_LWQU01000011.1"/>
</dbReference>
<evidence type="ECO:0000313" key="2">
    <source>
        <dbReference type="EMBL" id="OAN66997.1"/>
    </source>
</evidence>
<feature type="domain" description="Rhodanese" evidence="1">
    <location>
        <begin position="18"/>
        <end position="137"/>
    </location>
</feature>
<dbReference type="STRING" id="1437059.A6A05_05435"/>
<sequence length="138" mass="15136">MTYAGEITPADAWARLQAEPNTKLIDVRTQAEWVYVGLPDLSALEKQPILVSWQVFPTMARNESFAEQLGGQGIADADVLLFLCRSGVRSKAAAELMTQLGHQQCWNITDGFEGPLDPARHRGATQGWKSAGLPWIQG</sequence>
<dbReference type="InterPro" id="IPR036873">
    <property type="entry name" value="Rhodanese-like_dom_sf"/>
</dbReference>
<dbReference type="AlphaFoldDB" id="A0A178MZE3"/>
<dbReference type="Pfam" id="PF00581">
    <property type="entry name" value="Rhodanese"/>
    <property type="match status" value="1"/>
</dbReference>
<gene>
    <name evidence="2" type="ORF">A6A05_05435</name>
</gene>
<dbReference type="InterPro" id="IPR044240">
    <property type="entry name" value="STR4-like"/>
</dbReference>
<dbReference type="CDD" id="cd01522">
    <property type="entry name" value="RHOD_1"/>
    <property type="match status" value="1"/>
</dbReference>